<dbReference type="PANTHER" id="PTHR47053">
    <property type="entry name" value="MUREIN DD-ENDOPEPTIDASE MEPH-RELATED"/>
    <property type="match status" value="1"/>
</dbReference>
<keyword evidence="3" id="KW-0378">Hydrolase</keyword>
<dbReference type="GO" id="GO:0008234">
    <property type="term" value="F:cysteine-type peptidase activity"/>
    <property type="evidence" value="ECO:0007669"/>
    <property type="project" value="UniProtKB-KW"/>
</dbReference>
<evidence type="ECO:0000256" key="2">
    <source>
        <dbReference type="ARBA" id="ARBA00022670"/>
    </source>
</evidence>
<dbReference type="InterPro" id="IPR051202">
    <property type="entry name" value="Peptidase_C40"/>
</dbReference>
<keyword evidence="7" id="KW-1185">Reference proteome</keyword>
<dbReference type="InterPro" id="IPR038765">
    <property type="entry name" value="Papain-like_cys_pep_sf"/>
</dbReference>
<comment type="similarity">
    <text evidence="1">Belongs to the peptidase C40 family.</text>
</comment>
<gene>
    <name evidence="6" type="ORF">Mucpa_2169</name>
</gene>
<evidence type="ECO:0000256" key="3">
    <source>
        <dbReference type="ARBA" id="ARBA00022801"/>
    </source>
</evidence>
<protein>
    <submittedName>
        <fullName evidence="6">NLP/P60 protein</fullName>
    </submittedName>
</protein>
<proteinExistence type="inferred from homology"/>
<reference evidence="6" key="1">
    <citation type="submission" date="2011-09" db="EMBL/GenBank/DDBJ databases">
        <title>The permanent draft genome of Mucilaginibacter paludis DSM 18603.</title>
        <authorList>
            <consortium name="US DOE Joint Genome Institute (JGI-PGF)"/>
            <person name="Lucas S."/>
            <person name="Han J."/>
            <person name="Lapidus A."/>
            <person name="Bruce D."/>
            <person name="Goodwin L."/>
            <person name="Pitluck S."/>
            <person name="Peters L."/>
            <person name="Kyrpides N."/>
            <person name="Mavromatis K."/>
            <person name="Ivanova N."/>
            <person name="Mikhailova N."/>
            <person name="Held B."/>
            <person name="Detter J.C."/>
            <person name="Tapia R."/>
            <person name="Han C."/>
            <person name="Land M."/>
            <person name="Hauser L."/>
            <person name="Markowitz V."/>
            <person name="Cheng J.-F."/>
            <person name="Hugenholtz P."/>
            <person name="Woyke T."/>
            <person name="Wu D."/>
            <person name="Tindall B."/>
            <person name="Brambilla E."/>
            <person name="Klenk H.-P."/>
            <person name="Eisen J.A."/>
        </authorList>
    </citation>
    <scope>NUCLEOTIDE SEQUENCE [LARGE SCALE GENOMIC DNA]</scope>
    <source>
        <strain evidence="6">DSM 18603</strain>
    </source>
</reference>
<dbReference type="HOGENOM" id="CLU_016043_8_0_10"/>
<keyword evidence="2" id="KW-0645">Protease</keyword>
<dbReference type="RefSeq" id="WP_008506369.1">
    <property type="nucleotide sequence ID" value="NZ_CM001403.1"/>
</dbReference>
<sequence length="188" mass="20697">MNKLSKSICFALAISCFACKESAKNNSEQVTSHQALTPYQAEHITQIETGKTSPAQLVYFACSLAGTPYHYGSIDPKLGFDCSGFVTYVFNHFGIMVPRTSADFTPVQHPVDLKDAKLGDLILFTGTDSTARVVGHMGIISSLPGEPLRFMHATSGKGNSVVETDFHHPYYEARYVKVIRIFPQNDRS</sequence>
<dbReference type="PROSITE" id="PS51935">
    <property type="entry name" value="NLPC_P60"/>
    <property type="match status" value="1"/>
</dbReference>
<dbReference type="GO" id="GO:0006508">
    <property type="term" value="P:proteolysis"/>
    <property type="evidence" value="ECO:0007669"/>
    <property type="project" value="UniProtKB-KW"/>
</dbReference>
<dbReference type="AlphaFoldDB" id="H1YG20"/>
<dbReference type="PANTHER" id="PTHR47053:SF1">
    <property type="entry name" value="MUREIN DD-ENDOPEPTIDASE MEPH-RELATED"/>
    <property type="match status" value="1"/>
</dbReference>
<dbReference type="Pfam" id="PF00877">
    <property type="entry name" value="NLPC_P60"/>
    <property type="match status" value="1"/>
</dbReference>
<organism evidence="6 7">
    <name type="scientific">Mucilaginibacter paludis DSM 18603</name>
    <dbReference type="NCBI Taxonomy" id="714943"/>
    <lineage>
        <taxon>Bacteria</taxon>
        <taxon>Pseudomonadati</taxon>
        <taxon>Bacteroidota</taxon>
        <taxon>Sphingobacteriia</taxon>
        <taxon>Sphingobacteriales</taxon>
        <taxon>Sphingobacteriaceae</taxon>
        <taxon>Mucilaginibacter</taxon>
    </lineage>
</organism>
<dbReference type="OrthoDB" id="9807055at2"/>
<dbReference type="InterPro" id="IPR000064">
    <property type="entry name" value="NLP_P60_dom"/>
</dbReference>
<accession>H1YG20</accession>
<dbReference type="EMBL" id="CM001403">
    <property type="protein sequence ID" value="EHQ26308.1"/>
    <property type="molecule type" value="Genomic_DNA"/>
</dbReference>
<name>H1YG20_9SPHI</name>
<keyword evidence="4" id="KW-0788">Thiol protease</keyword>
<feature type="domain" description="NlpC/P60" evidence="5">
    <location>
        <begin position="51"/>
        <end position="182"/>
    </location>
</feature>
<evidence type="ECO:0000313" key="7">
    <source>
        <dbReference type="Proteomes" id="UP000002774"/>
    </source>
</evidence>
<dbReference type="Gene3D" id="3.90.1720.10">
    <property type="entry name" value="endopeptidase domain like (from Nostoc punctiforme)"/>
    <property type="match status" value="1"/>
</dbReference>
<evidence type="ECO:0000256" key="4">
    <source>
        <dbReference type="ARBA" id="ARBA00022807"/>
    </source>
</evidence>
<dbReference type="eggNOG" id="COG0791">
    <property type="taxonomic scope" value="Bacteria"/>
</dbReference>
<evidence type="ECO:0000313" key="6">
    <source>
        <dbReference type="EMBL" id="EHQ26308.1"/>
    </source>
</evidence>
<dbReference type="SUPFAM" id="SSF54001">
    <property type="entry name" value="Cysteine proteinases"/>
    <property type="match status" value="1"/>
</dbReference>
<dbReference type="Proteomes" id="UP000002774">
    <property type="component" value="Chromosome"/>
</dbReference>
<evidence type="ECO:0000259" key="5">
    <source>
        <dbReference type="PROSITE" id="PS51935"/>
    </source>
</evidence>
<evidence type="ECO:0000256" key="1">
    <source>
        <dbReference type="ARBA" id="ARBA00007074"/>
    </source>
</evidence>